<dbReference type="PANTHER" id="PTHR31639:SF56">
    <property type="entry name" value="OS08G0461800 PROTEIN"/>
    <property type="match status" value="1"/>
</dbReference>
<comment type="caution">
    <text evidence="3">The sequence shown here is derived from an EMBL/GenBank/DDBJ whole genome shotgun (WGS) entry which is preliminary data.</text>
</comment>
<organism evidence="3 4">
    <name type="scientific">Digitaria exilis</name>
    <dbReference type="NCBI Taxonomy" id="1010633"/>
    <lineage>
        <taxon>Eukaryota</taxon>
        <taxon>Viridiplantae</taxon>
        <taxon>Streptophyta</taxon>
        <taxon>Embryophyta</taxon>
        <taxon>Tracheophyta</taxon>
        <taxon>Spermatophyta</taxon>
        <taxon>Magnoliopsida</taxon>
        <taxon>Liliopsida</taxon>
        <taxon>Poales</taxon>
        <taxon>Poaceae</taxon>
        <taxon>PACMAD clade</taxon>
        <taxon>Panicoideae</taxon>
        <taxon>Panicodae</taxon>
        <taxon>Paniceae</taxon>
        <taxon>Anthephorinae</taxon>
        <taxon>Digitaria</taxon>
    </lineage>
</organism>
<dbReference type="Pfam" id="PF24758">
    <property type="entry name" value="LRR_At5g56370"/>
    <property type="match status" value="1"/>
</dbReference>
<dbReference type="AlphaFoldDB" id="A0A835FYC7"/>
<dbReference type="SUPFAM" id="SSF52047">
    <property type="entry name" value="RNI-like"/>
    <property type="match status" value="1"/>
</dbReference>
<sequence>MGISDLGPELLDLILARLPLRDAARASVLSVAWCRSWRHLSDLDFTSPRAAVCDREAIDGVLLHHAGPVRSVRAKITDDILPGVHGWIEALSQQGLQSLDLTFTPPSVPSSLMQDLPGSIFSCHALKDIVLAGCLLPAVPASFTGFPSLTKLRIKCSSFHKGSDLELIISMSRKLEELTLKVLLVAGCDERQELRMESSSLWFLDIYGHINITWVGARLPRMSYANFADASPGGSVVNLLRGMESSLEKLVYSFSTHVPHHSTMQRACFHAIDLIQSKNASYGRDRYKEEKIKPTYSRGNMQI</sequence>
<dbReference type="InterPro" id="IPR036047">
    <property type="entry name" value="F-box-like_dom_sf"/>
</dbReference>
<evidence type="ECO:0000313" key="4">
    <source>
        <dbReference type="Proteomes" id="UP000636709"/>
    </source>
</evidence>
<dbReference type="PANTHER" id="PTHR31639">
    <property type="entry name" value="F-BOX PROTEIN-LIKE"/>
    <property type="match status" value="1"/>
</dbReference>
<feature type="domain" description="F-box" evidence="1">
    <location>
        <begin position="3"/>
        <end position="40"/>
    </location>
</feature>
<feature type="domain" description="F-box/LRR-repeat protein 15/At3g58940/PEG3-like LRR" evidence="2">
    <location>
        <begin position="85"/>
        <end position="205"/>
    </location>
</feature>
<dbReference type="InterPro" id="IPR055411">
    <property type="entry name" value="LRR_FXL15/At3g58940/PEG3-like"/>
</dbReference>
<name>A0A835FYC7_9POAL</name>
<dbReference type="Gene3D" id="3.80.10.10">
    <property type="entry name" value="Ribonuclease Inhibitor"/>
    <property type="match status" value="1"/>
</dbReference>
<dbReference type="InterPro" id="IPR001810">
    <property type="entry name" value="F-box_dom"/>
</dbReference>
<reference evidence="3" key="1">
    <citation type="submission" date="2020-07" db="EMBL/GenBank/DDBJ databases">
        <title>Genome sequence and genetic diversity analysis of an under-domesticated orphan crop, white fonio (Digitaria exilis).</title>
        <authorList>
            <person name="Bennetzen J.L."/>
            <person name="Chen S."/>
            <person name="Ma X."/>
            <person name="Wang X."/>
            <person name="Yssel A.E.J."/>
            <person name="Chaluvadi S.R."/>
            <person name="Johnson M."/>
            <person name="Gangashetty P."/>
            <person name="Hamidou F."/>
            <person name="Sanogo M.D."/>
            <person name="Zwaenepoel A."/>
            <person name="Wallace J."/>
            <person name="Van De Peer Y."/>
            <person name="Van Deynze A."/>
        </authorList>
    </citation>
    <scope>NUCLEOTIDE SEQUENCE</scope>
    <source>
        <tissue evidence="3">Leaves</tissue>
    </source>
</reference>
<dbReference type="Pfam" id="PF00646">
    <property type="entry name" value="F-box"/>
    <property type="match status" value="1"/>
</dbReference>
<evidence type="ECO:0000259" key="1">
    <source>
        <dbReference type="Pfam" id="PF00646"/>
    </source>
</evidence>
<protein>
    <recommendedName>
        <fullName evidence="5">F-box domain-containing protein</fullName>
    </recommendedName>
</protein>
<dbReference type="SUPFAM" id="SSF81383">
    <property type="entry name" value="F-box domain"/>
    <property type="match status" value="1"/>
</dbReference>
<accession>A0A835FYC7</accession>
<dbReference type="Proteomes" id="UP000636709">
    <property type="component" value="Unassembled WGS sequence"/>
</dbReference>
<dbReference type="OrthoDB" id="10346340at2759"/>
<dbReference type="InterPro" id="IPR032675">
    <property type="entry name" value="LRR_dom_sf"/>
</dbReference>
<keyword evidence="4" id="KW-1185">Reference proteome</keyword>
<evidence type="ECO:0000259" key="2">
    <source>
        <dbReference type="Pfam" id="PF24758"/>
    </source>
</evidence>
<gene>
    <name evidence="3" type="ORF">HU200_002289</name>
</gene>
<dbReference type="EMBL" id="JACEFO010000157">
    <property type="protein sequence ID" value="KAF8779708.1"/>
    <property type="molecule type" value="Genomic_DNA"/>
</dbReference>
<evidence type="ECO:0000313" key="3">
    <source>
        <dbReference type="EMBL" id="KAF8779708.1"/>
    </source>
</evidence>
<evidence type="ECO:0008006" key="5">
    <source>
        <dbReference type="Google" id="ProtNLM"/>
    </source>
</evidence>
<proteinExistence type="predicted"/>